<reference evidence="3 4" key="1">
    <citation type="journal article" date="2018" name="Evol. Lett.">
        <title>Horizontal gene cluster transfer increased hallucinogenic mushroom diversity.</title>
        <authorList>
            <person name="Reynolds H.T."/>
            <person name="Vijayakumar V."/>
            <person name="Gluck-Thaler E."/>
            <person name="Korotkin H.B."/>
            <person name="Matheny P.B."/>
            <person name="Slot J.C."/>
        </authorList>
    </citation>
    <scope>NUCLEOTIDE SEQUENCE [LARGE SCALE GENOMIC DNA]</scope>
    <source>
        <strain evidence="3 4">2631</strain>
    </source>
</reference>
<organism evidence="3 4">
    <name type="scientific">Psilocybe cyanescens</name>
    <dbReference type="NCBI Taxonomy" id="93625"/>
    <lineage>
        <taxon>Eukaryota</taxon>
        <taxon>Fungi</taxon>
        <taxon>Dikarya</taxon>
        <taxon>Basidiomycota</taxon>
        <taxon>Agaricomycotina</taxon>
        <taxon>Agaricomycetes</taxon>
        <taxon>Agaricomycetidae</taxon>
        <taxon>Agaricales</taxon>
        <taxon>Agaricineae</taxon>
        <taxon>Strophariaceae</taxon>
        <taxon>Psilocybe</taxon>
    </lineage>
</organism>
<protein>
    <submittedName>
        <fullName evidence="3">Uncharacterized protein</fullName>
    </submittedName>
</protein>
<dbReference type="InParanoid" id="A0A409WJ88"/>
<dbReference type="EMBL" id="NHYD01003413">
    <property type="protein sequence ID" value="PPQ78588.1"/>
    <property type="molecule type" value="Genomic_DNA"/>
</dbReference>
<gene>
    <name evidence="3" type="ORF">CVT25_010564</name>
</gene>
<dbReference type="Proteomes" id="UP000283269">
    <property type="component" value="Unassembled WGS sequence"/>
</dbReference>
<sequence>MARILRLSPLQRNTLACIALFIITNVVVISQYWGPRRIALALADAGTHDDAAAAALLESESESAEEDAALNPPRILLVSALFAFPTTGPSASNASATSYLERLPRFLGPLTTDVYFYTTADLAPAVRTARGRGSDLDDLTMTIDSSFASPFDIPPLKGRELVYSRMRRAAHNSARNNEDSKDAHDDDDDRKSTAVQSPEIFALRNAKPFFLEHAIATLGEMDDDYDYVFWVDAASFNDEEDSELELLRYTSWPDPARVETVWREGSRLTGEWKEDLVFFPMNDVPPESVKGWTEDMGPVEGRFSEGSFFGGPPASVKWLSRAFYAYHDYFIQLGFSSSVSASSANRMGIVNALLLMYPSRFITVWVGDPQAPARVRANGGRAGPGLGLGVLSGGWIGNGNGNRGEAKAGRGYLGECGDEQYYYRWWFSGQETREAVRSWWMGHDRHGAGSNSKAHGHGAQMAWTWWKPMIRTPCRLTGVLGMESVLRRVFGEGWKVPVGTVSKPTRTW</sequence>
<keyword evidence="2" id="KW-0812">Transmembrane</keyword>
<comment type="caution">
    <text evidence="3">The sequence shown here is derived from an EMBL/GenBank/DDBJ whole genome shotgun (WGS) entry which is preliminary data.</text>
</comment>
<keyword evidence="4" id="KW-1185">Reference proteome</keyword>
<keyword evidence="2" id="KW-0472">Membrane</keyword>
<feature type="transmembrane region" description="Helical" evidence="2">
    <location>
        <begin position="12"/>
        <end position="33"/>
    </location>
</feature>
<feature type="compositionally biased region" description="Basic and acidic residues" evidence="1">
    <location>
        <begin position="176"/>
        <end position="192"/>
    </location>
</feature>
<evidence type="ECO:0000313" key="3">
    <source>
        <dbReference type="EMBL" id="PPQ78588.1"/>
    </source>
</evidence>
<accession>A0A409WJ88</accession>
<feature type="region of interest" description="Disordered" evidence="1">
    <location>
        <begin position="170"/>
        <end position="196"/>
    </location>
</feature>
<evidence type="ECO:0000256" key="2">
    <source>
        <dbReference type="SAM" id="Phobius"/>
    </source>
</evidence>
<dbReference type="OrthoDB" id="411632at2759"/>
<evidence type="ECO:0000256" key="1">
    <source>
        <dbReference type="SAM" id="MobiDB-lite"/>
    </source>
</evidence>
<dbReference type="AlphaFoldDB" id="A0A409WJ88"/>
<name>A0A409WJ88_PSICY</name>
<proteinExistence type="predicted"/>
<evidence type="ECO:0000313" key="4">
    <source>
        <dbReference type="Proteomes" id="UP000283269"/>
    </source>
</evidence>
<keyword evidence="2" id="KW-1133">Transmembrane helix</keyword>